<dbReference type="EMBL" id="AP026798">
    <property type="protein sequence ID" value="BDR53563.1"/>
    <property type="molecule type" value="Genomic_DNA"/>
</dbReference>
<sequence>MVSDRKVLEFAAAPTGRGLDQEAYWQSLEKSFSEDFIQAARARQD</sequence>
<dbReference type="Proteomes" id="UP001321766">
    <property type="component" value="Chromosome"/>
</dbReference>
<name>A0ABN6SDH5_9BIFI</name>
<gene>
    <name evidence="1" type="ORF">KIM372_14700</name>
</gene>
<protein>
    <submittedName>
        <fullName evidence="1">Uncharacterized protein</fullName>
    </submittedName>
</protein>
<organism evidence="1 2">
    <name type="scientific">Bombiscardovia nodaiensis</name>
    <dbReference type="NCBI Taxonomy" id="2932181"/>
    <lineage>
        <taxon>Bacteria</taxon>
        <taxon>Bacillati</taxon>
        <taxon>Actinomycetota</taxon>
        <taxon>Actinomycetes</taxon>
        <taxon>Bifidobacteriales</taxon>
        <taxon>Bifidobacteriaceae</taxon>
        <taxon>Bombiscardovia</taxon>
    </lineage>
</organism>
<accession>A0ABN6SDH5</accession>
<reference evidence="1 2" key="1">
    <citation type="journal article" date="2023" name="Microbiol. Spectr.">
        <title>Symbiosis of Carpenter Bees with Uncharacterized Lactic Acid Bacteria Showing NAD Auxotrophy.</title>
        <authorList>
            <person name="Kawasaki S."/>
            <person name="Ozawa K."/>
            <person name="Mori T."/>
            <person name="Yamamoto A."/>
            <person name="Ito M."/>
            <person name="Ohkuma M."/>
            <person name="Sakamoto M."/>
            <person name="Matsutani M."/>
        </authorList>
    </citation>
    <scope>NUCLEOTIDE SEQUENCE [LARGE SCALE GENOMIC DNA]</scope>
    <source>
        <strain evidence="1 2">Kim37-2</strain>
    </source>
</reference>
<evidence type="ECO:0000313" key="2">
    <source>
        <dbReference type="Proteomes" id="UP001321766"/>
    </source>
</evidence>
<keyword evidence="2" id="KW-1185">Reference proteome</keyword>
<evidence type="ECO:0000313" key="1">
    <source>
        <dbReference type="EMBL" id="BDR53563.1"/>
    </source>
</evidence>
<proteinExistence type="predicted"/>